<comment type="catalytic activity">
    <reaction evidence="1 8">
        <text>[(1-&gt;4)-alpha-D-glucosyl](n) + ADP-alpha-D-glucose = [(1-&gt;4)-alpha-D-glucosyl](n+1) + ADP + H(+)</text>
        <dbReference type="Rhea" id="RHEA:18189"/>
        <dbReference type="Rhea" id="RHEA-COMP:9584"/>
        <dbReference type="Rhea" id="RHEA-COMP:9587"/>
        <dbReference type="ChEBI" id="CHEBI:15378"/>
        <dbReference type="ChEBI" id="CHEBI:15444"/>
        <dbReference type="ChEBI" id="CHEBI:57498"/>
        <dbReference type="ChEBI" id="CHEBI:456216"/>
        <dbReference type="EC" id="2.4.1.21"/>
    </reaction>
</comment>
<evidence type="ECO:0000256" key="1">
    <source>
        <dbReference type="ARBA" id="ARBA00001478"/>
    </source>
</evidence>
<keyword evidence="5 8" id="KW-0328">Glycosyltransferase</keyword>
<dbReference type="Pfam" id="PF00534">
    <property type="entry name" value="Glycos_transf_1"/>
    <property type="match status" value="1"/>
</dbReference>
<dbReference type="EC" id="2.4.1.21" evidence="8"/>
<evidence type="ECO:0000313" key="11">
    <source>
        <dbReference type="EMBL" id="GAA5506253.1"/>
    </source>
</evidence>
<dbReference type="Pfam" id="PF08323">
    <property type="entry name" value="Glyco_transf_5"/>
    <property type="match status" value="1"/>
</dbReference>
<reference evidence="11 12" key="1">
    <citation type="submission" date="2024-02" db="EMBL/GenBank/DDBJ databases">
        <title>Rhodopirellula caenicola NBRC 110016.</title>
        <authorList>
            <person name="Ichikawa N."/>
            <person name="Katano-Makiyama Y."/>
            <person name="Hidaka K."/>
        </authorList>
    </citation>
    <scope>NUCLEOTIDE SEQUENCE [LARGE SCALE GENOMIC DNA]</scope>
    <source>
        <strain evidence="11 12">NBRC 110016</strain>
    </source>
</reference>
<evidence type="ECO:0000256" key="6">
    <source>
        <dbReference type="ARBA" id="ARBA00022679"/>
    </source>
</evidence>
<dbReference type="EMBL" id="BAABRO010000003">
    <property type="protein sequence ID" value="GAA5506253.1"/>
    <property type="molecule type" value="Genomic_DNA"/>
</dbReference>
<organism evidence="11 12">
    <name type="scientific">Novipirellula caenicola</name>
    <dbReference type="NCBI Taxonomy" id="1536901"/>
    <lineage>
        <taxon>Bacteria</taxon>
        <taxon>Pseudomonadati</taxon>
        <taxon>Planctomycetota</taxon>
        <taxon>Planctomycetia</taxon>
        <taxon>Pirellulales</taxon>
        <taxon>Pirellulaceae</taxon>
        <taxon>Novipirellula</taxon>
    </lineage>
</organism>
<dbReference type="CDD" id="cd03791">
    <property type="entry name" value="GT5_Glycogen_synthase_DULL1-like"/>
    <property type="match status" value="1"/>
</dbReference>
<keyword evidence="6 8" id="KW-0808">Transferase</keyword>
<evidence type="ECO:0000256" key="4">
    <source>
        <dbReference type="ARBA" id="ARBA00010281"/>
    </source>
</evidence>
<evidence type="ECO:0000313" key="12">
    <source>
        <dbReference type="Proteomes" id="UP001416858"/>
    </source>
</evidence>
<evidence type="ECO:0000256" key="7">
    <source>
        <dbReference type="ARBA" id="ARBA00023056"/>
    </source>
</evidence>
<dbReference type="NCBIfam" id="TIGR02095">
    <property type="entry name" value="glgA"/>
    <property type="match status" value="1"/>
</dbReference>
<evidence type="ECO:0000256" key="5">
    <source>
        <dbReference type="ARBA" id="ARBA00022676"/>
    </source>
</evidence>
<keyword evidence="12" id="KW-1185">Reference proteome</keyword>
<dbReference type="PANTHER" id="PTHR45825:SF11">
    <property type="entry name" value="ALPHA AMYLASE DOMAIN-CONTAINING PROTEIN"/>
    <property type="match status" value="1"/>
</dbReference>
<dbReference type="InterPro" id="IPR011835">
    <property type="entry name" value="GS/SS"/>
</dbReference>
<proteinExistence type="inferred from homology"/>
<evidence type="ECO:0000259" key="10">
    <source>
        <dbReference type="Pfam" id="PF08323"/>
    </source>
</evidence>
<feature type="binding site" evidence="8">
    <location>
        <position position="15"/>
    </location>
    <ligand>
        <name>ADP-alpha-D-glucose</name>
        <dbReference type="ChEBI" id="CHEBI:57498"/>
    </ligand>
</feature>
<dbReference type="Gene3D" id="3.40.50.2000">
    <property type="entry name" value="Glycogen Phosphorylase B"/>
    <property type="match status" value="2"/>
</dbReference>
<comment type="function">
    <text evidence="2 8">Synthesizes alpha-1,4-glucan chains using ADP-glucose.</text>
</comment>
<name>A0ABP9VPV5_9BACT</name>
<dbReference type="InterPro" id="IPR013534">
    <property type="entry name" value="Starch_synth_cat_dom"/>
</dbReference>
<dbReference type="PANTHER" id="PTHR45825">
    <property type="entry name" value="GRANULE-BOUND STARCH SYNTHASE 1, CHLOROPLASTIC/AMYLOPLASTIC"/>
    <property type="match status" value="1"/>
</dbReference>
<dbReference type="HAMAP" id="MF_00484">
    <property type="entry name" value="Glycogen_synth"/>
    <property type="match status" value="1"/>
</dbReference>
<dbReference type="SUPFAM" id="SSF53756">
    <property type="entry name" value="UDP-Glycosyltransferase/glycogen phosphorylase"/>
    <property type="match status" value="1"/>
</dbReference>
<comment type="similarity">
    <text evidence="4 8">Belongs to the glycosyltransferase 1 family. Bacterial/plant glycogen synthase subfamily.</text>
</comment>
<evidence type="ECO:0000256" key="2">
    <source>
        <dbReference type="ARBA" id="ARBA00002764"/>
    </source>
</evidence>
<protein>
    <recommendedName>
        <fullName evidence="8">Glycogen synthase</fullName>
        <ecNumber evidence="8">2.4.1.21</ecNumber>
    </recommendedName>
    <alternativeName>
        <fullName evidence="8">Starch [bacterial glycogen] synthase</fullName>
    </alternativeName>
</protein>
<evidence type="ECO:0000256" key="3">
    <source>
        <dbReference type="ARBA" id="ARBA00004964"/>
    </source>
</evidence>
<comment type="caution">
    <text evidence="11">The sequence shown here is derived from an EMBL/GenBank/DDBJ whole genome shotgun (WGS) entry which is preliminary data.</text>
</comment>
<dbReference type="Proteomes" id="UP001416858">
    <property type="component" value="Unassembled WGS sequence"/>
</dbReference>
<evidence type="ECO:0000259" key="9">
    <source>
        <dbReference type="Pfam" id="PF00534"/>
    </source>
</evidence>
<comment type="pathway">
    <text evidence="3 8">Glycan biosynthesis; glycogen biosynthesis.</text>
</comment>
<dbReference type="RefSeq" id="WP_345683214.1">
    <property type="nucleotide sequence ID" value="NZ_BAABRO010000003.1"/>
</dbReference>
<accession>A0ABP9VPV5</accession>
<keyword evidence="7 8" id="KW-0320">Glycogen biosynthesis</keyword>
<dbReference type="NCBIfam" id="NF001899">
    <property type="entry name" value="PRK00654.1-2"/>
    <property type="match status" value="1"/>
</dbReference>
<feature type="domain" description="Glycosyl transferase family 1" evidence="9">
    <location>
        <begin position="291"/>
        <end position="460"/>
    </location>
</feature>
<dbReference type="InterPro" id="IPR001296">
    <property type="entry name" value="Glyco_trans_1"/>
</dbReference>
<gene>
    <name evidence="8 11" type="primary">glgA</name>
    <name evidence="11" type="ORF">Rcae01_01705</name>
</gene>
<sequence>MNIVYLSTEAVPFAKTGGLADVCGTLPSKIAALGHRATLIMPAFRSIRSAGLPIESTDTSFAIPLSPQKLIGARILKSKLPEGNVPVWFIDQPQYFDRESLYGTSTGDYPDNAERFAFYCRAAMHAISRLDGPIDIVHCNDWQSGLVPAMMAAEPDAYPWIKNASSIFTIHNLAYQGHFDRESFRWTGLDWKHFNSNQFEYYNHLNFLKTGIVSADMITTVSPKYAEEICGPEQGCGLDGVLRGRRDRLSGIINGIDQTIWNPETDSKLAATYDARFYKQGKLANKREIQQRFGLEPNESLPMVGLVGRLASQKGWDMILPVLQAHLTQDRPVQWVVLGSGEARYEEPLRQLAQAFPNRFALYLGFSDELAHLIEAGSDVFVMPSLYEPCGLNQLYSLRYGTVPIVTETGGLANTVVDCTAETLADGTATGFFIPAANAEALDQTIGRALHLRYHEKEKWQQIIETGMSQDFSWRHSADQYIELYAKTIALKNSQAKTIIKRRDESATFR</sequence>
<evidence type="ECO:0000256" key="8">
    <source>
        <dbReference type="HAMAP-Rule" id="MF_00484"/>
    </source>
</evidence>
<feature type="domain" description="Starch synthase catalytic" evidence="10">
    <location>
        <begin position="2"/>
        <end position="243"/>
    </location>
</feature>